<evidence type="ECO:0000256" key="7">
    <source>
        <dbReference type="ARBA" id="ARBA00023002"/>
    </source>
</evidence>
<evidence type="ECO:0000256" key="4">
    <source>
        <dbReference type="ARBA" id="ARBA00022643"/>
    </source>
</evidence>
<dbReference type="Gene3D" id="3.40.50.80">
    <property type="entry name" value="Nucleotide-binding domain of ferredoxin-NADP reductase (FNR) module"/>
    <property type="match status" value="1"/>
</dbReference>
<dbReference type="EMBL" id="PJOS01000023">
    <property type="protein sequence ID" value="PKT72269.1"/>
    <property type="molecule type" value="Genomic_DNA"/>
</dbReference>
<gene>
    <name evidence="12" type="ORF">CW362_14310</name>
</gene>
<dbReference type="CDD" id="cd00207">
    <property type="entry name" value="fer2"/>
    <property type="match status" value="1"/>
</dbReference>
<dbReference type="Pfam" id="PF22290">
    <property type="entry name" value="DmmA-like_N"/>
    <property type="match status" value="1"/>
</dbReference>
<evidence type="ECO:0000256" key="1">
    <source>
        <dbReference type="ARBA" id="ARBA00001917"/>
    </source>
</evidence>
<dbReference type="InterPro" id="IPR054582">
    <property type="entry name" value="DmmA-like_N"/>
</dbReference>
<keyword evidence="7" id="KW-0560">Oxidoreductase</keyword>
<accession>A0A2I0SQS0</accession>
<dbReference type="OrthoDB" id="502624at2"/>
<dbReference type="InterPro" id="IPR001041">
    <property type="entry name" value="2Fe-2S_ferredoxin-type"/>
</dbReference>
<keyword evidence="5" id="KW-0001">2Fe-2S</keyword>
<evidence type="ECO:0000259" key="10">
    <source>
        <dbReference type="PROSITE" id="PS51085"/>
    </source>
</evidence>
<evidence type="ECO:0000256" key="3">
    <source>
        <dbReference type="ARBA" id="ARBA00022630"/>
    </source>
</evidence>
<keyword evidence="6" id="KW-0479">Metal-binding</keyword>
<dbReference type="Gene3D" id="2.40.30.10">
    <property type="entry name" value="Translation factors"/>
    <property type="match status" value="1"/>
</dbReference>
<comment type="cofactor">
    <cofactor evidence="2">
        <name>FAD</name>
        <dbReference type="ChEBI" id="CHEBI:57692"/>
    </cofactor>
</comment>
<dbReference type="InterPro" id="IPR050415">
    <property type="entry name" value="MRET"/>
</dbReference>
<evidence type="ECO:0000259" key="11">
    <source>
        <dbReference type="PROSITE" id="PS51384"/>
    </source>
</evidence>
<comment type="cofactor">
    <cofactor evidence="1">
        <name>FMN</name>
        <dbReference type="ChEBI" id="CHEBI:58210"/>
    </cofactor>
</comment>
<keyword evidence="9" id="KW-0411">Iron-sulfur</keyword>
<evidence type="ECO:0000256" key="8">
    <source>
        <dbReference type="ARBA" id="ARBA00023004"/>
    </source>
</evidence>
<evidence type="ECO:0000256" key="6">
    <source>
        <dbReference type="ARBA" id="ARBA00022723"/>
    </source>
</evidence>
<dbReference type="InterPro" id="IPR006058">
    <property type="entry name" value="2Fe2S_fd_BS"/>
</dbReference>
<evidence type="ECO:0000313" key="12">
    <source>
        <dbReference type="EMBL" id="PKT72269.1"/>
    </source>
</evidence>
<dbReference type="GO" id="GO:0016491">
    <property type="term" value="F:oxidoreductase activity"/>
    <property type="evidence" value="ECO:0007669"/>
    <property type="project" value="UniProtKB-KW"/>
</dbReference>
<protein>
    <submittedName>
        <fullName evidence="12">Oxidoreductase</fullName>
    </submittedName>
</protein>
<comment type="caution">
    <text evidence="12">The sequence shown here is derived from an EMBL/GenBank/DDBJ whole genome shotgun (WGS) entry which is preliminary data.</text>
</comment>
<dbReference type="InterPro" id="IPR012675">
    <property type="entry name" value="Beta-grasp_dom_sf"/>
</dbReference>
<dbReference type="CDD" id="cd06185">
    <property type="entry name" value="PDR_like"/>
    <property type="match status" value="1"/>
</dbReference>
<feature type="domain" description="FAD-binding FR-type" evidence="11">
    <location>
        <begin position="38"/>
        <end position="140"/>
    </location>
</feature>
<dbReference type="AlphaFoldDB" id="A0A2I0SQS0"/>
<keyword evidence="4" id="KW-0288">FMN</keyword>
<reference evidence="12 13" key="1">
    <citation type="submission" date="2017-12" db="EMBL/GenBank/DDBJ databases">
        <title>Streptomyces populusis sp. nov., a novel endophytic actinobacterium isolated from stems of Populus adenopoda Maxim.</title>
        <authorList>
            <person name="Wang Z."/>
        </authorList>
    </citation>
    <scope>NUCLEOTIDE SEQUENCE [LARGE SCALE GENOMIC DNA]</scope>
    <source>
        <strain evidence="12 13">A249</strain>
    </source>
</reference>
<organism evidence="12 13">
    <name type="scientific">Streptomyces populi</name>
    <dbReference type="NCBI Taxonomy" id="2058924"/>
    <lineage>
        <taxon>Bacteria</taxon>
        <taxon>Bacillati</taxon>
        <taxon>Actinomycetota</taxon>
        <taxon>Actinomycetes</taxon>
        <taxon>Kitasatosporales</taxon>
        <taxon>Streptomycetaceae</taxon>
        <taxon>Streptomyces</taxon>
    </lineage>
</organism>
<dbReference type="InterPro" id="IPR017938">
    <property type="entry name" value="Riboflavin_synthase-like_b-brl"/>
</dbReference>
<evidence type="ECO:0000256" key="2">
    <source>
        <dbReference type="ARBA" id="ARBA00001974"/>
    </source>
</evidence>
<dbReference type="GO" id="GO:0051537">
    <property type="term" value="F:2 iron, 2 sulfur cluster binding"/>
    <property type="evidence" value="ECO:0007669"/>
    <property type="project" value="UniProtKB-KW"/>
</dbReference>
<dbReference type="PROSITE" id="PS51085">
    <property type="entry name" value="2FE2S_FER_2"/>
    <property type="match status" value="1"/>
</dbReference>
<dbReference type="PANTHER" id="PTHR47354">
    <property type="entry name" value="NADH OXIDOREDUCTASE HCR"/>
    <property type="match status" value="1"/>
</dbReference>
<evidence type="ECO:0000313" key="13">
    <source>
        <dbReference type="Proteomes" id="UP000236178"/>
    </source>
</evidence>
<evidence type="ECO:0000256" key="9">
    <source>
        <dbReference type="ARBA" id="ARBA00023014"/>
    </source>
</evidence>
<dbReference type="SUPFAM" id="SSF54292">
    <property type="entry name" value="2Fe-2S ferredoxin-like"/>
    <property type="match status" value="1"/>
</dbReference>
<dbReference type="InterPro" id="IPR036010">
    <property type="entry name" value="2Fe-2S_ferredoxin-like_sf"/>
</dbReference>
<dbReference type="Pfam" id="PF00111">
    <property type="entry name" value="Fer2"/>
    <property type="match status" value="1"/>
</dbReference>
<proteinExistence type="predicted"/>
<sequence length="351" mass="37924">MPSRPDDARAHASCIPQTGGDNVVVHNLLPTAPLQQHPSTVTLQVQDKTPVADGVVSLALVHPDGTRLPDWTPGSHIDLILPSGVTRQYSLCGDRWDPYTYRIAVLREDSGRGGSAYVHDQLMPGNLVEVGGPRNHFPLAPAERYLFIAGGIGITPLLPMIHQADVTGADWQLLYGGRNRASMAFLDELAASYGDRVQISPQDECGLLDLEAWLSQPDTGTKVYCCGPGPLLTAVEAACSRWPPYNLRTERFTAKALTEPVHRGPFEVELCRSGRTVTITPDATVLQALRQAGADVLSSCEHGTCGTCLTPVVEGTPDHRDSVLTEHERAANDCMLPCVSRSRSARLVLDL</sequence>
<dbReference type="PROSITE" id="PS00197">
    <property type="entry name" value="2FE2S_FER_1"/>
    <property type="match status" value="1"/>
</dbReference>
<keyword evidence="3" id="KW-0285">Flavoprotein</keyword>
<dbReference type="InterPro" id="IPR039261">
    <property type="entry name" value="FNR_nucleotide-bd"/>
</dbReference>
<name>A0A2I0SQS0_9ACTN</name>
<dbReference type="SUPFAM" id="SSF63380">
    <property type="entry name" value="Riboflavin synthase domain-like"/>
    <property type="match status" value="1"/>
</dbReference>
<dbReference type="Gene3D" id="3.10.20.30">
    <property type="match status" value="1"/>
</dbReference>
<dbReference type="SUPFAM" id="SSF52343">
    <property type="entry name" value="Ferredoxin reductase-like, C-terminal NADP-linked domain"/>
    <property type="match status" value="1"/>
</dbReference>
<dbReference type="GO" id="GO:0046872">
    <property type="term" value="F:metal ion binding"/>
    <property type="evidence" value="ECO:0007669"/>
    <property type="project" value="UniProtKB-KW"/>
</dbReference>
<keyword evidence="8" id="KW-0408">Iron</keyword>
<dbReference type="InterPro" id="IPR017927">
    <property type="entry name" value="FAD-bd_FR_type"/>
</dbReference>
<dbReference type="PRINTS" id="PR00409">
    <property type="entry name" value="PHDIOXRDTASE"/>
</dbReference>
<feature type="domain" description="2Fe-2S ferredoxin-type" evidence="10">
    <location>
        <begin position="266"/>
        <end position="351"/>
    </location>
</feature>
<dbReference type="Proteomes" id="UP000236178">
    <property type="component" value="Unassembled WGS sequence"/>
</dbReference>
<evidence type="ECO:0000256" key="5">
    <source>
        <dbReference type="ARBA" id="ARBA00022714"/>
    </source>
</evidence>
<dbReference type="PROSITE" id="PS51384">
    <property type="entry name" value="FAD_FR"/>
    <property type="match status" value="1"/>
</dbReference>
<dbReference type="PANTHER" id="PTHR47354:SF1">
    <property type="entry name" value="CARNITINE MONOOXYGENASE REDUCTASE SUBUNIT"/>
    <property type="match status" value="1"/>
</dbReference>
<keyword evidence="13" id="KW-1185">Reference proteome</keyword>